<dbReference type="EMBL" id="QSFO01000003">
    <property type="protein sequence ID" value="RHA56062.1"/>
    <property type="molecule type" value="Genomic_DNA"/>
</dbReference>
<evidence type="ECO:0000313" key="1">
    <source>
        <dbReference type="EMBL" id="RHA56062.1"/>
    </source>
</evidence>
<accession>A0A413TB01</accession>
<name>A0A413TB01_9FIRM</name>
<dbReference type="Proteomes" id="UP000285740">
    <property type="component" value="Unassembled WGS sequence"/>
</dbReference>
<dbReference type="Pfam" id="PF13238">
    <property type="entry name" value="AAA_18"/>
    <property type="match status" value="1"/>
</dbReference>
<dbReference type="RefSeq" id="WP_118024853.1">
    <property type="nucleotide sequence ID" value="NZ_CAUFTG010000047.1"/>
</dbReference>
<reference evidence="3 4" key="1">
    <citation type="submission" date="2018-08" db="EMBL/GenBank/DDBJ databases">
        <title>A genome reference for cultivated species of the human gut microbiota.</title>
        <authorList>
            <person name="Zou Y."/>
            <person name="Xue W."/>
            <person name="Luo G."/>
        </authorList>
    </citation>
    <scope>NUCLEOTIDE SEQUENCE [LARGE SCALE GENOMIC DNA]</scope>
    <source>
        <strain evidence="2 4">AM42-30</strain>
        <strain evidence="1 3">AM43-2</strain>
    </source>
</reference>
<organism evidence="2 4">
    <name type="scientific">Eubacterium ventriosum</name>
    <dbReference type="NCBI Taxonomy" id="39496"/>
    <lineage>
        <taxon>Bacteria</taxon>
        <taxon>Bacillati</taxon>
        <taxon>Bacillota</taxon>
        <taxon>Clostridia</taxon>
        <taxon>Eubacteriales</taxon>
        <taxon>Eubacteriaceae</taxon>
        <taxon>Eubacterium</taxon>
    </lineage>
</organism>
<dbReference type="CDD" id="cd02019">
    <property type="entry name" value="NK"/>
    <property type="match status" value="1"/>
</dbReference>
<dbReference type="EMBL" id="QSFV01000001">
    <property type="protein sequence ID" value="RHA82104.1"/>
    <property type="molecule type" value="Genomic_DNA"/>
</dbReference>
<dbReference type="Gene3D" id="3.40.50.300">
    <property type="entry name" value="P-loop containing nucleotide triphosphate hydrolases"/>
    <property type="match status" value="1"/>
</dbReference>
<dbReference type="InterPro" id="IPR027417">
    <property type="entry name" value="P-loop_NTPase"/>
</dbReference>
<dbReference type="Proteomes" id="UP000284598">
    <property type="component" value="Unassembled WGS sequence"/>
</dbReference>
<protein>
    <recommendedName>
        <fullName evidence="5">Nucleoside kinase</fullName>
    </recommendedName>
</protein>
<sequence>MLEICSKCGNHEWDKEVDGNTIKCPKCGYEWKFEKLPIYFLTGCSGVGKTTTAIELQKLTDEYVILDVDWLRNVAWPQNDEEENNLIEQIFYLTKDISQSKKAVVWTMAGGLDRLSRAYGKRFFSEIKVLALTAEPETIRKRMTEGRGIDDAGWIQSSVDYNNYFRTHDILDDTKYDTLDCTNGTPAEIARKVLEWLRK</sequence>
<evidence type="ECO:0000313" key="2">
    <source>
        <dbReference type="EMBL" id="RHA82104.1"/>
    </source>
</evidence>
<dbReference type="AlphaFoldDB" id="A0A413TB01"/>
<proteinExistence type="predicted"/>
<evidence type="ECO:0008006" key="5">
    <source>
        <dbReference type="Google" id="ProtNLM"/>
    </source>
</evidence>
<evidence type="ECO:0000313" key="3">
    <source>
        <dbReference type="Proteomes" id="UP000284598"/>
    </source>
</evidence>
<evidence type="ECO:0000313" key="4">
    <source>
        <dbReference type="Proteomes" id="UP000285740"/>
    </source>
</evidence>
<gene>
    <name evidence="2" type="ORF">DW918_00765</name>
    <name evidence="1" type="ORF">DW929_02970</name>
</gene>
<dbReference type="SUPFAM" id="SSF52540">
    <property type="entry name" value="P-loop containing nucleoside triphosphate hydrolases"/>
    <property type="match status" value="1"/>
</dbReference>
<comment type="caution">
    <text evidence="2">The sequence shown here is derived from an EMBL/GenBank/DDBJ whole genome shotgun (WGS) entry which is preliminary data.</text>
</comment>